<dbReference type="InterPro" id="IPR038461">
    <property type="entry name" value="Schlafen_AlbA_2_dom_sf"/>
</dbReference>
<feature type="domain" description="Schlafen AlbA-2" evidence="1">
    <location>
        <begin position="28"/>
        <end position="155"/>
    </location>
</feature>
<gene>
    <name evidence="2" type="ORF">FAZ78_19220</name>
</gene>
<sequence>MSSYTPVPGKEIAEFATSDLVLLKDVHEGWYVEYKRELPNPKSIAKSISAFANTYGGWLFIGVEESSKSNNAAGSCPGIPNAELDVAMQVIRQSVAGHLNPTPHFEAQVLFGPSGQVGLDQGRCVICIQVMQSPLAPHVHSSGIIYRRVSDSSEPKPENDRH</sequence>
<comment type="caution">
    <text evidence="2">The sequence shown here is derived from an EMBL/GenBank/DDBJ whole genome shotgun (WGS) entry which is preliminary data.</text>
</comment>
<evidence type="ECO:0000259" key="1">
    <source>
        <dbReference type="Pfam" id="PF04326"/>
    </source>
</evidence>
<dbReference type="Gene3D" id="3.30.950.30">
    <property type="entry name" value="Schlafen, AAA domain"/>
    <property type="match status" value="1"/>
</dbReference>
<protein>
    <submittedName>
        <fullName evidence="2">ATP-binding protein</fullName>
    </submittedName>
</protein>
<dbReference type="EMBL" id="SWAU01000246">
    <property type="protein sequence ID" value="TKA94991.1"/>
    <property type="molecule type" value="Genomic_DNA"/>
</dbReference>
<dbReference type="Proteomes" id="UP000306340">
    <property type="component" value="Unassembled WGS sequence"/>
</dbReference>
<keyword evidence="2" id="KW-0067">ATP-binding</keyword>
<dbReference type="PANTHER" id="PTHR30595:SF6">
    <property type="entry name" value="SCHLAFEN ALBA-2 DOMAIN-CONTAINING PROTEIN"/>
    <property type="match status" value="1"/>
</dbReference>
<dbReference type="Pfam" id="PF04326">
    <property type="entry name" value="SLFN_AlbA_2"/>
    <property type="match status" value="1"/>
</dbReference>
<dbReference type="AlphaFoldDB" id="A0A4U0YYF8"/>
<dbReference type="RefSeq" id="WP_136793967.1">
    <property type="nucleotide sequence ID" value="NZ_SWAU01000246.1"/>
</dbReference>
<evidence type="ECO:0000313" key="2">
    <source>
        <dbReference type="EMBL" id="TKA94991.1"/>
    </source>
</evidence>
<reference evidence="2 3" key="1">
    <citation type="submission" date="2019-04" db="EMBL/GenBank/DDBJ databases">
        <title>Crypto-aerobic microbial life in anoxic (sulfidic) marine sediments.</title>
        <authorList>
            <person name="Bhattacharya S."/>
            <person name="Roy C."/>
            <person name="Mondal N."/>
            <person name="Sarkar J."/>
            <person name="Mandal S."/>
            <person name="Rameez M.J."/>
            <person name="Ghosh W."/>
        </authorList>
    </citation>
    <scope>NUCLEOTIDE SEQUENCE [LARGE SCALE GENOMIC DNA]</scope>
    <source>
        <strain evidence="2 3">SBBC</strain>
    </source>
</reference>
<dbReference type="GO" id="GO:0005524">
    <property type="term" value="F:ATP binding"/>
    <property type="evidence" value="ECO:0007669"/>
    <property type="project" value="UniProtKB-KW"/>
</dbReference>
<keyword evidence="2" id="KW-0547">Nucleotide-binding</keyword>
<accession>A0A4U0YYF8</accession>
<name>A0A4U0YYF8_9RHOB</name>
<dbReference type="PANTHER" id="PTHR30595">
    <property type="entry name" value="GLPR-RELATED TRANSCRIPTIONAL REPRESSOR"/>
    <property type="match status" value="1"/>
</dbReference>
<dbReference type="InterPro" id="IPR007421">
    <property type="entry name" value="Schlafen_AlbA_2_dom"/>
</dbReference>
<proteinExistence type="predicted"/>
<evidence type="ECO:0000313" key="3">
    <source>
        <dbReference type="Proteomes" id="UP000306340"/>
    </source>
</evidence>
<organism evidence="2 3">
    <name type="scientific">Cereibacter changlensis</name>
    <dbReference type="NCBI Taxonomy" id="402884"/>
    <lineage>
        <taxon>Bacteria</taxon>
        <taxon>Pseudomonadati</taxon>
        <taxon>Pseudomonadota</taxon>
        <taxon>Alphaproteobacteria</taxon>
        <taxon>Rhodobacterales</taxon>
        <taxon>Paracoccaceae</taxon>
        <taxon>Cereibacter</taxon>
    </lineage>
</organism>